<name>A0A560B198_AZOBR</name>
<evidence type="ECO:0000313" key="1">
    <source>
        <dbReference type="EMBL" id="TWA66405.1"/>
    </source>
</evidence>
<reference evidence="1 2" key="1">
    <citation type="submission" date="2019-06" db="EMBL/GenBank/DDBJ databases">
        <title>Genomic Encyclopedia of Type Strains, Phase IV (KMG-V): Genome sequencing to study the core and pangenomes of soil and plant-associated prokaryotes.</title>
        <authorList>
            <person name="Whitman W."/>
        </authorList>
    </citation>
    <scope>NUCLEOTIDE SEQUENCE [LARGE SCALE GENOMIC DNA]</scope>
    <source>
        <strain evidence="1 2">BR 11796</strain>
    </source>
</reference>
<dbReference type="EMBL" id="VITF01000008">
    <property type="protein sequence ID" value="TWA66405.1"/>
    <property type="molecule type" value="Genomic_DNA"/>
</dbReference>
<proteinExistence type="predicted"/>
<comment type="caution">
    <text evidence="1">The sequence shown here is derived from an EMBL/GenBank/DDBJ whole genome shotgun (WGS) entry which is preliminary data.</text>
</comment>
<accession>A0A560B198</accession>
<dbReference type="AlphaFoldDB" id="A0A560B198"/>
<dbReference type="Proteomes" id="UP000316083">
    <property type="component" value="Unassembled WGS sequence"/>
</dbReference>
<gene>
    <name evidence="1" type="ORF">FBZ82_10870</name>
</gene>
<organism evidence="1 2">
    <name type="scientific">Azospirillum brasilense</name>
    <dbReference type="NCBI Taxonomy" id="192"/>
    <lineage>
        <taxon>Bacteria</taxon>
        <taxon>Pseudomonadati</taxon>
        <taxon>Pseudomonadota</taxon>
        <taxon>Alphaproteobacteria</taxon>
        <taxon>Rhodospirillales</taxon>
        <taxon>Azospirillaceae</taxon>
        <taxon>Azospirillum</taxon>
    </lineage>
</organism>
<protein>
    <submittedName>
        <fullName evidence="1">Uncharacterized protein</fullName>
    </submittedName>
</protein>
<sequence length="32" mass="3690">MAHAMTSMELIAYACNHKELKVQIQYKYAICS</sequence>
<evidence type="ECO:0000313" key="2">
    <source>
        <dbReference type="Proteomes" id="UP000316083"/>
    </source>
</evidence>